<proteinExistence type="predicted"/>
<organism evidence="3 4">
    <name type="scientific">Plasticicumulans lactativorans</name>
    <dbReference type="NCBI Taxonomy" id="1133106"/>
    <lineage>
        <taxon>Bacteria</taxon>
        <taxon>Pseudomonadati</taxon>
        <taxon>Pseudomonadota</taxon>
        <taxon>Gammaproteobacteria</taxon>
        <taxon>Candidatus Competibacteraceae</taxon>
        <taxon>Plasticicumulans</taxon>
    </lineage>
</organism>
<sequence>MKVSAMLGGLLLSALSFAATAGVSFVEPKDGASVGQEVKVVMAVDGMTIKMAGDMTPGTGHHHLIINGGPVPKGQVIPADPQHLHFGKGQTETTLTLAPGRHLLTLQFADGEHKSYGPEWAQTITIEVK</sequence>
<dbReference type="EMBL" id="SLWY01000009">
    <property type="protein sequence ID" value="TCO81226.1"/>
    <property type="molecule type" value="Genomic_DNA"/>
</dbReference>
<feature type="signal peptide" evidence="1">
    <location>
        <begin position="1"/>
        <end position="18"/>
    </location>
</feature>
<keyword evidence="1" id="KW-0732">Signal</keyword>
<evidence type="ECO:0000313" key="3">
    <source>
        <dbReference type="EMBL" id="TCO81226.1"/>
    </source>
</evidence>
<dbReference type="OrthoDB" id="531568at2"/>
<feature type="domain" description="DUF4399" evidence="2">
    <location>
        <begin position="40"/>
        <end position="129"/>
    </location>
</feature>
<name>A0A4R2L466_9GAMM</name>
<feature type="chain" id="PRO_5020484348" evidence="1">
    <location>
        <begin position="19"/>
        <end position="129"/>
    </location>
</feature>
<dbReference type="AlphaFoldDB" id="A0A4R2L466"/>
<dbReference type="RefSeq" id="WP_132541863.1">
    <property type="nucleotide sequence ID" value="NZ_SLWY01000009.1"/>
</dbReference>
<reference evidence="3 4" key="1">
    <citation type="submission" date="2019-03" db="EMBL/GenBank/DDBJ databases">
        <title>Genomic Encyclopedia of Type Strains, Phase IV (KMG-IV): sequencing the most valuable type-strain genomes for metagenomic binning, comparative biology and taxonomic classification.</title>
        <authorList>
            <person name="Goeker M."/>
        </authorList>
    </citation>
    <scope>NUCLEOTIDE SEQUENCE [LARGE SCALE GENOMIC DNA]</scope>
    <source>
        <strain evidence="3 4">DSM 25287</strain>
    </source>
</reference>
<evidence type="ECO:0000313" key="4">
    <source>
        <dbReference type="Proteomes" id="UP000295765"/>
    </source>
</evidence>
<comment type="caution">
    <text evidence="3">The sequence shown here is derived from an EMBL/GenBank/DDBJ whole genome shotgun (WGS) entry which is preliminary data.</text>
</comment>
<keyword evidence="4" id="KW-1185">Reference proteome</keyword>
<evidence type="ECO:0000259" key="2">
    <source>
        <dbReference type="Pfam" id="PF14347"/>
    </source>
</evidence>
<dbReference type="Proteomes" id="UP000295765">
    <property type="component" value="Unassembled WGS sequence"/>
</dbReference>
<protein>
    <submittedName>
        <fullName evidence="3">Uncharacterized protein DUF4399</fullName>
    </submittedName>
</protein>
<dbReference type="InterPro" id="IPR025512">
    <property type="entry name" value="DUF4399"/>
</dbReference>
<dbReference type="Pfam" id="PF14347">
    <property type="entry name" value="DUF4399"/>
    <property type="match status" value="1"/>
</dbReference>
<evidence type="ECO:0000256" key="1">
    <source>
        <dbReference type="SAM" id="SignalP"/>
    </source>
</evidence>
<gene>
    <name evidence="3" type="ORF">EV699_10967</name>
</gene>
<accession>A0A4R2L466</accession>